<protein>
    <submittedName>
        <fullName evidence="2">Uncharacterized protein</fullName>
    </submittedName>
</protein>
<sequence>MAPDVSRSGVQSTASSNMPVDGYQIPDITFCDPKNRRLKVLTIGAGISGIMMAYHIQKQCQNVEHVIYERNPDIGGTWYGNRYPGAACDTPSHGYTLNFALNPDWPLYASKATDIWKYLNKVCEAFDLKKYMNFNTEIVGCFWDEESGKWTVKVKQTSESGEKIFEETCDVLLHAAGLLSNFKWPDIKGIEKFKGKLIRELSISWIFVHAYSLEQDSAKWPKDYQEEQWQNESVAILGSGASSIQLLPTIQPHVKHIDVYVRTAVWFISVAENDGYAREYTAEEREKFRNDTAALVKHAKEVESEINSLWEIFLKDSDAQERTKKKFLARMEDLIKDKRLLKGFTPNFSVGCRRLTPGDPYMKAIQEPNVDVHFAAVEEMTEDSVIDSEGQERKVDTVICATGFDVSYIPRFPIIGQNGVDLREKWKEIPESYLGLAVPDIPNFLTFMGPTWPIQNGSVIGSLGGVANYAIKFIKKIQNEFIKSIAPKQDVTDLFNSHTQEFMKKSVWSSDCRTWYKNNETGRVNAIFPGGSLHYLEVIENPRYEDYNITYQNKHNPWAYLGLGFTIRDRTEGADIAPYINEEAIDPRWLELIKSGVAIL</sequence>
<dbReference type="EMBL" id="CP063411">
    <property type="protein sequence ID" value="QSZ36642.1"/>
    <property type="molecule type" value="Genomic_DNA"/>
</dbReference>
<dbReference type="Pfam" id="PF13450">
    <property type="entry name" value="NAD_binding_8"/>
    <property type="match status" value="1"/>
</dbReference>
<dbReference type="PANTHER" id="PTHR42877">
    <property type="entry name" value="L-ORNITHINE N(5)-MONOOXYGENASE-RELATED"/>
    <property type="match status" value="1"/>
</dbReference>
<dbReference type="Gene3D" id="3.50.50.60">
    <property type="entry name" value="FAD/NAD(P)-binding domain"/>
    <property type="match status" value="2"/>
</dbReference>
<dbReference type="Proteomes" id="UP000672032">
    <property type="component" value="Chromosome 7"/>
</dbReference>
<evidence type="ECO:0000313" key="3">
    <source>
        <dbReference type="Proteomes" id="UP000672032"/>
    </source>
</evidence>
<keyword evidence="3" id="KW-1185">Reference proteome</keyword>
<dbReference type="SUPFAM" id="SSF51905">
    <property type="entry name" value="FAD/NAD(P)-binding domain"/>
    <property type="match status" value="1"/>
</dbReference>
<proteinExistence type="inferred from homology"/>
<name>A0A8A3PMF5_9HELO</name>
<dbReference type="PANTHER" id="PTHR42877:SF1">
    <property type="entry name" value="FAD-BINDING MONOOXYGENASE STCW"/>
    <property type="match status" value="1"/>
</dbReference>
<dbReference type="InterPro" id="IPR036188">
    <property type="entry name" value="FAD/NAD-bd_sf"/>
</dbReference>
<dbReference type="AlphaFoldDB" id="A0A8A3PMF5"/>
<dbReference type="OrthoDB" id="74360at2759"/>
<gene>
    <name evidence="2" type="ORF">DSL72_006523</name>
</gene>
<comment type="similarity">
    <text evidence="1">Belongs to the FAD-binding monooxygenase family.</text>
</comment>
<accession>A0A8A3PMF5</accession>
<reference evidence="2" key="1">
    <citation type="submission" date="2020-10" db="EMBL/GenBank/DDBJ databases">
        <title>Genome Sequence of Monilinia vaccinii-corymbosi Sheds Light on Mummy Berry Disease Infection of Blueberry and Mating Type.</title>
        <authorList>
            <person name="Yow A.G."/>
            <person name="Zhang Y."/>
            <person name="Bansal K."/>
            <person name="Eacker S.M."/>
            <person name="Sullivan S."/>
            <person name="Liachko I."/>
            <person name="Cubeta M.A."/>
            <person name="Rollins J.A."/>
            <person name="Ashrafi H."/>
        </authorList>
    </citation>
    <scope>NUCLEOTIDE SEQUENCE</scope>
    <source>
        <strain evidence="2">RL-1</strain>
    </source>
</reference>
<organism evidence="2 3">
    <name type="scientific">Monilinia vaccinii-corymbosi</name>
    <dbReference type="NCBI Taxonomy" id="61207"/>
    <lineage>
        <taxon>Eukaryota</taxon>
        <taxon>Fungi</taxon>
        <taxon>Dikarya</taxon>
        <taxon>Ascomycota</taxon>
        <taxon>Pezizomycotina</taxon>
        <taxon>Leotiomycetes</taxon>
        <taxon>Helotiales</taxon>
        <taxon>Sclerotiniaceae</taxon>
        <taxon>Monilinia</taxon>
    </lineage>
</organism>
<evidence type="ECO:0000313" key="2">
    <source>
        <dbReference type="EMBL" id="QSZ36642.1"/>
    </source>
</evidence>
<dbReference type="InterPro" id="IPR051209">
    <property type="entry name" value="FAD-bind_Monooxygenase_sf"/>
</dbReference>
<evidence type="ECO:0000256" key="1">
    <source>
        <dbReference type="ARBA" id="ARBA00010139"/>
    </source>
</evidence>